<feature type="transmembrane region" description="Helical" evidence="6">
    <location>
        <begin position="281"/>
        <end position="302"/>
    </location>
</feature>
<feature type="transmembrane region" description="Helical" evidence="6">
    <location>
        <begin position="314"/>
        <end position="338"/>
    </location>
</feature>
<evidence type="ECO:0000256" key="1">
    <source>
        <dbReference type="ARBA" id="ARBA00004141"/>
    </source>
</evidence>
<evidence type="ECO:0000256" key="6">
    <source>
        <dbReference type="SAM" id="Phobius"/>
    </source>
</evidence>
<dbReference type="PANTHER" id="PTHR42893">
    <property type="entry name" value="PROTEIN DETOXIFICATION 44, CHLOROPLASTIC-RELATED"/>
    <property type="match status" value="1"/>
</dbReference>
<keyword evidence="3 6" id="KW-0812">Transmembrane</keyword>
<feature type="transmembrane region" description="Helical" evidence="6">
    <location>
        <begin position="12"/>
        <end position="40"/>
    </location>
</feature>
<evidence type="ECO:0000256" key="5">
    <source>
        <dbReference type="ARBA" id="ARBA00023136"/>
    </source>
</evidence>
<dbReference type="GO" id="GO:0042910">
    <property type="term" value="F:xenobiotic transmembrane transporter activity"/>
    <property type="evidence" value="ECO:0007669"/>
    <property type="project" value="InterPro"/>
</dbReference>
<comment type="similarity">
    <text evidence="2">Belongs to the multi antimicrobial extrusion (MATE) (TC 2.A.66.1) family.</text>
</comment>
<comment type="subcellular location">
    <subcellularLocation>
        <location evidence="1">Membrane</location>
        <topology evidence="1">Multi-pass membrane protein</topology>
    </subcellularLocation>
</comment>
<dbReference type="InterPro" id="IPR002528">
    <property type="entry name" value="MATE_fam"/>
</dbReference>
<dbReference type="NCBIfam" id="TIGR00797">
    <property type="entry name" value="matE"/>
    <property type="match status" value="1"/>
</dbReference>
<feature type="transmembrane region" description="Helical" evidence="6">
    <location>
        <begin position="249"/>
        <end position="269"/>
    </location>
</feature>
<keyword evidence="8" id="KW-1185">Reference proteome</keyword>
<dbReference type="Proteomes" id="UP001445335">
    <property type="component" value="Unassembled WGS sequence"/>
</dbReference>
<keyword evidence="5 6" id="KW-0472">Membrane</keyword>
<dbReference type="PANTHER" id="PTHR42893:SF46">
    <property type="entry name" value="PROTEIN DETOXIFICATION 44, CHLOROPLASTIC"/>
    <property type="match status" value="1"/>
</dbReference>
<organism evidence="7 8">
    <name type="scientific">Elliptochloris bilobata</name>
    <dbReference type="NCBI Taxonomy" id="381761"/>
    <lineage>
        <taxon>Eukaryota</taxon>
        <taxon>Viridiplantae</taxon>
        <taxon>Chlorophyta</taxon>
        <taxon>core chlorophytes</taxon>
        <taxon>Trebouxiophyceae</taxon>
        <taxon>Trebouxiophyceae incertae sedis</taxon>
        <taxon>Elliptochloris clade</taxon>
        <taxon>Elliptochloris</taxon>
    </lineage>
</organism>
<evidence type="ECO:0000313" key="7">
    <source>
        <dbReference type="EMBL" id="KAK9819566.1"/>
    </source>
</evidence>
<keyword evidence="4 6" id="KW-1133">Transmembrane helix</keyword>
<dbReference type="GO" id="GO:0015297">
    <property type="term" value="F:antiporter activity"/>
    <property type="evidence" value="ECO:0007669"/>
    <property type="project" value="InterPro"/>
</dbReference>
<protein>
    <recommendedName>
        <fullName evidence="9">MATE family efflux transporter</fullName>
    </recommendedName>
</protein>
<dbReference type="EMBL" id="JALJOU010000117">
    <property type="protein sequence ID" value="KAK9819566.1"/>
    <property type="molecule type" value="Genomic_DNA"/>
</dbReference>
<feature type="transmembrane region" description="Helical" evidence="6">
    <location>
        <begin position="60"/>
        <end position="83"/>
    </location>
</feature>
<evidence type="ECO:0000256" key="3">
    <source>
        <dbReference type="ARBA" id="ARBA00022692"/>
    </source>
</evidence>
<reference evidence="7 8" key="1">
    <citation type="journal article" date="2024" name="Nat. Commun.">
        <title>Phylogenomics reveals the evolutionary origins of lichenization in chlorophyte algae.</title>
        <authorList>
            <person name="Puginier C."/>
            <person name="Libourel C."/>
            <person name="Otte J."/>
            <person name="Skaloud P."/>
            <person name="Haon M."/>
            <person name="Grisel S."/>
            <person name="Petersen M."/>
            <person name="Berrin J.G."/>
            <person name="Delaux P.M."/>
            <person name="Dal Grande F."/>
            <person name="Keller J."/>
        </authorList>
    </citation>
    <scope>NUCLEOTIDE SEQUENCE [LARGE SCALE GENOMIC DNA]</scope>
    <source>
        <strain evidence="7 8">SAG 245.80</strain>
    </source>
</reference>
<dbReference type="AlphaFoldDB" id="A0AAW1QDU3"/>
<dbReference type="Pfam" id="PF01554">
    <property type="entry name" value="MatE"/>
    <property type="match status" value="2"/>
</dbReference>
<feature type="transmembrane region" description="Helical" evidence="6">
    <location>
        <begin position="211"/>
        <end position="237"/>
    </location>
</feature>
<feature type="transmembrane region" description="Helical" evidence="6">
    <location>
        <begin position="350"/>
        <end position="368"/>
    </location>
</feature>
<evidence type="ECO:0000313" key="8">
    <source>
        <dbReference type="Proteomes" id="UP001445335"/>
    </source>
</evidence>
<evidence type="ECO:0000256" key="4">
    <source>
        <dbReference type="ARBA" id="ARBA00022989"/>
    </source>
</evidence>
<feature type="transmembrane region" description="Helical" evidence="6">
    <location>
        <begin position="149"/>
        <end position="182"/>
    </location>
</feature>
<evidence type="ECO:0008006" key="9">
    <source>
        <dbReference type="Google" id="ProtNLM"/>
    </source>
</evidence>
<gene>
    <name evidence="7" type="ORF">WJX81_006785</name>
</gene>
<feature type="transmembrane region" description="Helical" evidence="6">
    <location>
        <begin position="374"/>
        <end position="395"/>
    </location>
</feature>
<proteinExistence type="inferred from homology"/>
<accession>A0AAW1QDU3</accession>
<name>A0AAW1QDU3_9CHLO</name>
<evidence type="ECO:0000256" key="2">
    <source>
        <dbReference type="ARBA" id="ARBA00010199"/>
    </source>
</evidence>
<comment type="caution">
    <text evidence="7">The sequence shown here is derived from an EMBL/GenBank/DDBJ whole genome shotgun (WGS) entry which is preliminary data.</text>
</comment>
<sequence length="422" mass="43329">MALVDTAIVGRLGLVPLGAVGLSNLVHFFATVFFSFLLVVTTPRVADALAANDAHKASVAIAHNLMIAATVGVVLACMLWSGAPWLIQRFSPIEEVAAQAVLHLRLKAFSVPAVLLLFVQHGAFRGARDTRTPLLAGVAQNAVNLSLDLLLVLGMGVGIVGAAAASTAAFYTGAAVMTTLLIRKGVLRPADLRDVPSLGEVGATLRPGVPYAFCIGSVVFSLLTATNLVTALGSVALAAHTIVKQIIDFAMAIFGTFSTVAQTLVASSLGKGDRGEARAYVARLLQLGVGVGTATAAGFLLGRTALPSLFTGDAQVLAAVASVLPIIALTMPLAPCALALEGTVLGASEITWVGGRTVASAAAALGVLQLGRAMGWGLCGVWAGMVSLVLCNFAFDAMRLGSRWSPLAPVHSVREPEKEHIS</sequence>
<dbReference type="GO" id="GO:0016020">
    <property type="term" value="C:membrane"/>
    <property type="evidence" value="ECO:0007669"/>
    <property type="project" value="UniProtKB-SubCell"/>
</dbReference>
<dbReference type="InterPro" id="IPR044644">
    <property type="entry name" value="DinF-like"/>
</dbReference>